<sequence length="215" mass="22646">MPAPAFLRAVAREAAALLLAAVCAGCGLTGTLLCDACRSELTPVPRRLRTPEGRSCHVALRYEGVAARCLRRLKDDGETWLARPFGVALAPVLGRLATRGVVVVPVPTSRRSFRRRGYRVPELLVRYAGATPVRVLRWARAPGDQRGLGAAQRRANVSGAMRAVAPGHGVRAVVVDDVVTTGATADEAVRALRAAGFDVIAVVALAATPVHTGYG</sequence>
<dbReference type="EMBL" id="JAGTUK010000005">
    <property type="protein sequence ID" value="MBS0025647.1"/>
    <property type="molecule type" value="Genomic_DNA"/>
</dbReference>
<dbReference type="RefSeq" id="WP_211545575.1">
    <property type="nucleotide sequence ID" value="NZ_JAGTUK010000005.1"/>
</dbReference>
<evidence type="ECO:0000313" key="1">
    <source>
        <dbReference type="EMBL" id="MBS0025647.1"/>
    </source>
</evidence>
<name>A0ABS5ITQ8_9MICO</name>
<keyword evidence="2" id="KW-1185">Reference proteome</keyword>
<dbReference type="InterPro" id="IPR051910">
    <property type="entry name" value="ComF/GntX_DNA_util-trans"/>
</dbReference>
<accession>A0ABS5ITQ8</accession>
<reference evidence="1 2" key="1">
    <citation type="submission" date="2021-04" db="EMBL/GenBank/DDBJ databases">
        <title>Whole genome analysis of root endophytic bacterium Microbacterium paraoxydans ku-mp colonizing RP-bio226 rice variety.</title>
        <authorList>
            <person name="Ulaganathan K."/>
            <person name="Latha B."/>
        </authorList>
    </citation>
    <scope>NUCLEOTIDE SEQUENCE [LARGE SCALE GENOMIC DNA]</scope>
    <source>
        <strain evidence="2">ku-mp</strain>
    </source>
</reference>
<evidence type="ECO:0000313" key="2">
    <source>
        <dbReference type="Proteomes" id="UP000678243"/>
    </source>
</evidence>
<dbReference type="InterPro" id="IPR029057">
    <property type="entry name" value="PRTase-like"/>
</dbReference>
<dbReference type="PANTHER" id="PTHR47505">
    <property type="entry name" value="DNA UTILIZATION PROTEIN YHGH"/>
    <property type="match status" value="1"/>
</dbReference>
<dbReference type="Proteomes" id="UP000678243">
    <property type="component" value="Unassembled WGS sequence"/>
</dbReference>
<protein>
    <submittedName>
        <fullName evidence="1">ComF family protein</fullName>
    </submittedName>
</protein>
<dbReference type="Gene3D" id="3.40.50.2020">
    <property type="match status" value="1"/>
</dbReference>
<proteinExistence type="predicted"/>
<organism evidence="1 2">
    <name type="scientific">Microbacterium paraoxydans</name>
    <dbReference type="NCBI Taxonomy" id="199592"/>
    <lineage>
        <taxon>Bacteria</taxon>
        <taxon>Bacillati</taxon>
        <taxon>Actinomycetota</taxon>
        <taxon>Actinomycetes</taxon>
        <taxon>Micrococcales</taxon>
        <taxon>Microbacteriaceae</taxon>
        <taxon>Microbacterium</taxon>
    </lineage>
</organism>
<comment type="caution">
    <text evidence="1">The sequence shown here is derived from an EMBL/GenBank/DDBJ whole genome shotgun (WGS) entry which is preliminary data.</text>
</comment>
<dbReference type="SUPFAM" id="SSF53271">
    <property type="entry name" value="PRTase-like"/>
    <property type="match status" value="1"/>
</dbReference>
<dbReference type="PANTHER" id="PTHR47505:SF1">
    <property type="entry name" value="DNA UTILIZATION PROTEIN YHGH"/>
    <property type="match status" value="1"/>
</dbReference>
<gene>
    <name evidence="1" type="ORF">KE274_16200</name>
</gene>